<evidence type="ECO:0000256" key="1">
    <source>
        <dbReference type="ARBA" id="ARBA00022679"/>
    </source>
</evidence>
<feature type="domain" description="Glycosyltransferase 2-like" evidence="3">
    <location>
        <begin position="24"/>
        <end position="196"/>
    </location>
</feature>
<dbReference type="HOGENOM" id="CLU_420848_0_0_0"/>
<gene>
    <name evidence="4" type="ordered locus">CLDAP_02030</name>
</gene>
<name>I0HZ05_CALAS</name>
<dbReference type="eggNOG" id="COG0438">
    <property type="taxonomic scope" value="Bacteria"/>
</dbReference>
<dbReference type="EMBL" id="AP012337">
    <property type="protein sequence ID" value="BAL98242.1"/>
    <property type="molecule type" value="Genomic_DNA"/>
</dbReference>
<keyword evidence="1 4" id="KW-0808">Transferase</keyword>
<dbReference type="Pfam" id="PF00534">
    <property type="entry name" value="Glycos_transf_1"/>
    <property type="match status" value="1"/>
</dbReference>
<dbReference type="InterPro" id="IPR029044">
    <property type="entry name" value="Nucleotide-diphossugar_trans"/>
</dbReference>
<evidence type="ECO:0000259" key="3">
    <source>
        <dbReference type="Pfam" id="PF00535"/>
    </source>
</evidence>
<dbReference type="STRING" id="926550.CLDAP_02030"/>
<protein>
    <submittedName>
        <fullName evidence="4">Putative glycosyltransferase</fullName>
    </submittedName>
</protein>
<evidence type="ECO:0000313" key="4">
    <source>
        <dbReference type="EMBL" id="BAL98242.1"/>
    </source>
</evidence>
<dbReference type="AlphaFoldDB" id="I0HZ05"/>
<organism evidence="4 5">
    <name type="scientific">Caldilinea aerophila (strain DSM 14535 / JCM 11387 / NBRC 104270 / STL-6-O1)</name>
    <dbReference type="NCBI Taxonomy" id="926550"/>
    <lineage>
        <taxon>Bacteria</taxon>
        <taxon>Bacillati</taxon>
        <taxon>Chloroflexota</taxon>
        <taxon>Caldilineae</taxon>
        <taxon>Caldilineales</taxon>
        <taxon>Caldilineaceae</taxon>
        <taxon>Caldilinea</taxon>
    </lineage>
</organism>
<dbReference type="GO" id="GO:0009103">
    <property type="term" value="P:lipopolysaccharide biosynthetic process"/>
    <property type="evidence" value="ECO:0007669"/>
    <property type="project" value="TreeGrafter"/>
</dbReference>
<dbReference type="Gene3D" id="3.40.50.2000">
    <property type="entry name" value="Glycogen Phosphorylase B"/>
    <property type="match status" value="1"/>
</dbReference>
<feature type="domain" description="Glycosyl transferase family 1" evidence="2">
    <location>
        <begin position="484"/>
        <end position="643"/>
    </location>
</feature>
<evidence type="ECO:0000259" key="2">
    <source>
        <dbReference type="Pfam" id="PF00534"/>
    </source>
</evidence>
<reference evidence="4 5" key="1">
    <citation type="submission" date="2012-02" db="EMBL/GenBank/DDBJ databases">
        <title>Complete genome sequence of Caldilinea aerophila DSM 14535 (= NBRC 102666).</title>
        <authorList>
            <person name="Oguchi A."/>
            <person name="Hosoyama A."/>
            <person name="Sekine M."/>
            <person name="Fukai R."/>
            <person name="Kato Y."/>
            <person name="Nakamura S."/>
            <person name="Hanada S."/>
            <person name="Yamazaki S."/>
            <person name="Fujita N."/>
        </authorList>
    </citation>
    <scope>NUCLEOTIDE SEQUENCE [LARGE SCALE GENOMIC DNA]</scope>
    <source>
        <strain evidence="5">DSM 14535 / JCM 11387 / NBRC 104270 / STL-6-O1</strain>
    </source>
</reference>
<proteinExistence type="predicted"/>
<dbReference type="KEGG" id="cap:CLDAP_02030"/>
<sequence length="751" mass="84289">MLDLSIQSRIQEKFRFFPSRAPVVVVPVFNAYEDVLECVESLLKNTSTDVPILILDDASTDLRIPRTFGDYSNAGRLFYVRKSENKGFVSTVNLAFTICAPRDVVVVNSDVIVPPGWLERLCAAAYFRSNIATATPLTNHGTIVSVPYRNHPIVLREGEINVEEIDTRIRDNSLRLYPIIPTAIGHCVYFKRSVLDLVGYFDETFSPGYGEEVDFSQRAVLLGFSHVLADDLFVCHKGSKSFGANGEKIRQRILSSHEAVIRERYPWYTEWTTLAASDRESALAYAIEQARDAVLGYRIAIDATYIGGPITGTQLQALGLIRALALSKQPGIRLSIIVHDHIEKSSLLGVDKLVDEVVPLSALKNLSEPRFSLVHRPFQLQRLEELIFLRTIAHRIAVSVLDFIAFSGVGYALNYADWERYRALIQMVCNVADGVIFISNDASQDAVHQGILIEPERVCVVPPGTDYQWANLSLSTTDKSPRVPQPFILVLGTNFRHKNRVYALKVMHILIYKYGWEGRLVLAGPKVSWGGSEAEEEAFLRQNPEVYAQICDLGPVTEAEKQWLLQHSSLVLYPSTYEGFGLVPFEAAVVGTPALTARTTALAEVLGEGVIYLDSFDPEQGADLVWRFLTDSEISVKQVEAIRARAALFTWETTAQNAWQFYRKVLSLPPRPNRAVLWRLVSENKSFASGHKLDLIPIGGPLHRRVGIRFRRAIGITLAEWLGLFREAVSFFRFHANGLLHKLYKFRGKKP</sequence>
<dbReference type="PANTHER" id="PTHR46401:SF2">
    <property type="entry name" value="GLYCOSYLTRANSFERASE WBBK-RELATED"/>
    <property type="match status" value="1"/>
</dbReference>
<keyword evidence="5" id="KW-1185">Reference proteome</keyword>
<dbReference type="Gene3D" id="3.90.550.10">
    <property type="entry name" value="Spore Coat Polysaccharide Biosynthesis Protein SpsA, Chain A"/>
    <property type="match status" value="1"/>
</dbReference>
<dbReference type="Pfam" id="PF00535">
    <property type="entry name" value="Glycos_transf_2"/>
    <property type="match status" value="1"/>
</dbReference>
<accession>I0HZ05</accession>
<evidence type="ECO:0000313" key="5">
    <source>
        <dbReference type="Proteomes" id="UP000007880"/>
    </source>
</evidence>
<dbReference type="eggNOG" id="COG1216">
    <property type="taxonomic scope" value="Bacteria"/>
</dbReference>
<dbReference type="SUPFAM" id="SSF53448">
    <property type="entry name" value="Nucleotide-diphospho-sugar transferases"/>
    <property type="match status" value="1"/>
</dbReference>
<dbReference type="GO" id="GO:0016757">
    <property type="term" value="F:glycosyltransferase activity"/>
    <property type="evidence" value="ECO:0007669"/>
    <property type="project" value="InterPro"/>
</dbReference>
<dbReference type="OrthoDB" id="9810303at2"/>
<dbReference type="InterPro" id="IPR001296">
    <property type="entry name" value="Glyco_trans_1"/>
</dbReference>
<dbReference type="InterPro" id="IPR001173">
    <property type="entry name" value="Glyco_trans_2-like"/>
</dbReference>
<dbReference type="SUPFAM" id="SSF53756">
    <property type="entry name" value="UDP-Glycosyltransferase/glycogen phosphorylase"/>
    <property type="match status" value="1"/>
</dbReference>
<dbReference type="Proteomes" id="UP000007880">
    <property type="component" value="Chromosome"/>
</dbReference>
<dbReference type="PANTHER" id="PTHR46401">
    <property type="entry name" value="GLYCOSYLTRANSFERASE WBBK-RELATED"/>
    <property type="match status" value="1"/>
</dbReference>